<dbReference type="FunFam" id="3.30.40.10:FF:000239">
    <property type="entry name" value="probable BOI-related E3 ubiquitin-protein ligase 2"/>
    <property type="match status" value="1"/>
</dbReference>
<evidence type="ECO:0000256" key="3">
    <source>
        <dbReference type="ARBA" id="ARBA00022833"/>
    </source>
</evidence>
<dbReference type="GO" id="GO:0004842">
    <property type="term" value="F:ubiquitin-protein transferase activity"/>
    <property type="evidence" value="ECO:0007669"/>
    <property type="project" value="TreeGrafter"/>
</dbReference>
<evidence type="ECO:0000313" key="7">
    <source>
        <dbReference type="EMBL" id="RWR86742.1"/>
    </source>
</evidence>
<evidence type="ECO:0000259" key="6">
    <source>
        <dbReference type="PROSITE" id="PS50089"/>
    </source>
</evidence>
<evidence type="ECO:0000256" key="1">
    <source>
        <dbReference type="ARBA" id="ARBA00022723"/>
    </source>
</evidence>
<comment type="caution">
    <text evidence="7">The sequence shown here is derived from an EMBL/GenBank/DDBJ whole genome shotgun (WGS) entry which is preliminary data.</text>
</comment>
<dbReference type="PANTHER" id="PTHR42647">
    <property type="entry name" value="SBP (S-RIBONUCLEASE BINDING PROTEIN) FAMILY PROTEIN"/>
    <property type="match status" value="1"/>
</dbReference>
<organism evidence="7 8">
    <name type="scientific">Cinnamomum micranthum f. kanehirae</name>
    <dbReference type="NCBI Taxonomy" id="337451"/>
    <lineage>
        <taxon>Eukaryota</taxon>
        <taxon>Viridiplantae</taxon>
        <taxon>Streptophyta</taxon>
        <taxon>Embryophyta</taxon>
        <taxon>Tracheophyta</taxon>
        <taxon>Spermatophyta</taxon>
        <taxon>Magnoliopsida</taxon>
        <taxon>Magnoliidae</taxon>
        <taxon>Laurales</taxon>
        <taxon>Lauraceae</taxon>
        <taxon>Cinnamomum</taxon>
    </lineage>
</organism>
<protein>
    <submittedName>
        <fullName evidence="7">Zinc finger protein</fullName>
    </submittedName>
</protein>
<dbReference type="InterPro" id="IPR001841">
    <property type="entry name" value="Znf_RING"/>
</dbReference>
<sequence length="314" mass="34555">MAVQAQYPSNVLLLNRNGQELQLQAEDILNQSQVLYSNGAEMDLNPRKRMREIAETPVSLFQLQSQPPPPTLIDLAQLHNPPPAMVSTGLRLAFEDQQQHQQQMGLFFPSSTAHSSFLSEDLVAQIKQQRDEIDQILKTQGEQLRRTLAEGRRRHHRLLLAAAEESATRRLREKAAEVEKAARRRAELEERVALLKAEADAWEARARAQEAAAAALQLQLRQAMVVAAAGGGAQDKEGEELGCTGEAEDAESAHVDPGRVVSGAPPCQVCRYRGVSVLLLPCRHLCVCNACESVVDACPICHCLRGASVEVYFS</sequence>
<accession>A0A443P7J2</accession>
<keyword evidence="5" id="KW-0175">Coiled coil</keyword>
<reference evidence="7 8" key="1">
    <citation type="journal article" date="2019" name="Nat. Plants">
        <title>Stout camphor tree genome fills gaps in understanding of flowering plant genome evolution.</title>
        <authorList>
            <person name="Chaw S.M."/>
            <person name="Liu Y.C."/>
            <person name="Wu Y.W."/>
            <person name="Wang H.Y."/>
            <person name="Lin C.I."/>
            <person name="Wu C.S."/>
            <person name="Ke H.M."/>
            <person name="Chang L.Y."/>
            <person name="Hsu C.Y."/>
            <person name="Yang H.T."/>
            <person name="Sudianto E."/>
            <person name="Hsu M.H."/>
            <person name="Wu K.P."/>
            <person name="Wang L.N."/>
            <person name="Leebens-Mack J.H."/>
            <person name="Tsai I.J."/>
        </authorList>
    </citation>
    <scope>NUCLEOTIDE SEQUENCE [LARGE SCALE GENOMIC DNA]</scope>
    <source>
        <strain evidence="8">cv. Chaw 1501</strain>
        <tissue evidence="7">Young leaves</tissue>
    </source>
</reference>
<dbReference type="GO" id="GO:0008270">
    <property type="term" value="F:zinc ion binding"/>
    <property type="evidence" value="ECO:0007669"/>
    <property type="project" value="UniProtKB-KW"/>
</dbReference>
<evidence type="ECO:0000256" key="5">
    <source>
        <dbReference type="SAM" id="Coils"/>
    </source>
</evidence>
<feature type="domain" description="RING-type" evidence="6">
    <location>
        <begin position="267"/>
        <end position="302"/>
    </location>
</feature>
<keyword evidence="2 4" id="KW-0863">Zinc-finger</keyword>
<dbReference type="PIRSF" id="PIRSF036836">
    <property type="entry name" value="RNase_bind_SBP1"/>
    <property type="match status" value="1"/>
</dbReference>
<feature type="coiled-coil region" evidence="5">
    <location>
        <begin position="119"/>
        <end position="219"/>
    </location>
</feature>
<evidence type="ECO:0000313" key="8">
    <source>
        <dbReference type="Proteomes" id="UP000283530"/>
    </source>
</evidence>
<dbReference type="Gene3D" id="3.30.40.10">
    <property type="entry name" value="Zinc/RING finger domain, C3HC4 (zinc finger)"/>
    <property type="match status" value="1"/>
</dbReference>
<dbReference type="OrthoDB" id="1711136at2759"/>
<evidence type="ECO:0000256" key="4">
    <source>
        <dbReference type="PROSITE-ProRule" id="PRU00175"/>
    </source>
</evidence>
<gene>
    <name evidence="7" type="ORF">CKAN_01565500</name>
</gene>
<dbReference type="PROSITE" id="PS50089">
    <property type="entry name" value="ZF_RING_2"/>
    <property type="match status" value="1"/>
</dbReference>
<keyword evidence="3" id="KW-0862">Zinc</keyword>
<keyword evidence="8" id="KW-1185">Reference proteome</keyword>
<dbReference type="AlphaFoldDB" id="A0A443P7J2"/>
<dbReference type="EMBL" id="QPKB01000006">
    <property type="protein sequence ID" value="RWR86742.1"/>
    <property type="molecule type" value="Genomic_DNA"/>
</dbReference>
<name>A0A443P7J2_9MAGN</name>
<keyword evidence="1" id="KW-0479">Metal-binding</keyword>
<proteinExistence type="predicted"/>
<dbReference type="Proteomes" id="UP000283530">
    <property type="component" value="Unassembled WGS sequence"/>
</dbReference>
<evidence type="ECO:0000256" key="2">
    <source>
        <dbReference type="ARBA" id="ARBA00022771"/>
    </source>
</evidence>
<dbReference type="InterPro" id="IPR013083">
    <property type="entry name" value="Znf_RING/FYVE/PHD"/>
</dbReference>
<dbReference type="Pfam" id="PF13920">
    <property type="entry name" value="zf-C3HC4_3"/>
    <property type="match status" value="1"/>
</dbReference>
<dbReference type="PANTHER" id="PTHR42647:SF5">
    <property type="entry name" value="SBP (S-RIBONUCLEASE BINDING PROTEIN) FAMILY PROTEIN"/>
    <property type="match status" value="1"/>
</dbReference>